<keyword evidence="10 19" id="KW-0812">Transmembrane</keyword>
<evidence type="ECO:0000256" key="4">
    <source>
        <dbReference type="ARBA" id="ARBA00010441"/>
    </source>
</evidence>
<feature type="transmembrane region" description="Helical" evidence="19">
    <location>
        <begin position="12"/>
        <end position="30"/>
    </location>
</feature>
<dbReference type="InterPro" id="IPR050324">
    <property type="entry name" value="CDP-alcohol_PTase-I"/>
</dbReference>
<feature type="transmembrane region" description="Helical" evidence="19">
    <location>
        <begin position="163"/>
        <end position="180"/>
    </location>
</feature>
<comment type="function">
    <text evidence="1">This protein catalyzes the committed step to the synthesis of the acidic phospholipids.</text>
</comment>
<evidence type="ECO:0000256" key="5">
    <source>
        <dbReference type="ARBA" id="ARBA00013170"/>
    </source>
</evidence>
<evidence type="ECO:0000256" key="15">
    <source>
        <dbReference type="ARBA" id="ARBA00023264"/>
    </source>
</evidence>
<reference evidence="20" key="2">
    <citation type="submission" date="2006-05" db="EMBL/GenBank/DDBJ databases">
        <title>Sequencing of the draft genome and assembly of Desulfuromonas acetoxidans DSM 684.</title>
        <authorList>
            <consortium name="US DOE Joint Genome Institute (JGI-PGF)"/>
            <person name="Copeland A."/>
            <person name="Lucas S."/>
            <person name="Lapidus A."/>
            <person name="Barry K."/>
            <person name="Detter J.C."/>
            <person name="Glavina del Rio T."/>
            <person name="Hammon N."/>
            <person name="Israni S."/>
            <person name="Dalin E."/>
            <person name="Tice H."/>
            <person name="Bruce D."/>
            <person name="Pitluck S."/>
            <person name="Richardson P."/>
        </authorList>
    </citation>
    <scope>NUCLEOTIDE SEQUENCE [LARGE SCALE GENOMIC DNA]</scope>
    <source>
        <strain evidence="20">DSM 684</strain>
    </source>
</reference>
<dbReference type="PANTHER" id="PTHR14269:SF62">
    <property type="entry name" value="CDP-DIACYLGLYCEROL--GLYCEROL-3-PHOSPHATE 3-PHOSPHATIDYLTRANSFERASE 1, CHLOROPLASTIC"/>
    <property type="match status" value="1"/>
</dbReference>
<dbReference type="InterPro" id="IPR000462">
    <property type="entry name" value="CDP-OH_P_trans"/>
</dbReference>
<dbReference type="PIRSF" id="PIRSF000847">
    <property type="entry name" value="Phos_ph_gly_syn"/>
    <property type="match status" value="1"/>
</dbReference>
<evidence type="ECO:0000256" key="19">
    <source>
        <dbReference type="SAM" id="Phobius"/>
    </source>
</evidence>
<dbReference type="GO" id="GO:0005886">
    <property type="term" value="C:plasma membrane"/>
    <property type="evidence" value="ECO:0007669"/>
    <property type="project" value="UniProtKB-SubCell"/>
</dbReference>
<evidence type="ECO:0000256" key="3">
    <source>
        <dbReference type="ARBA" id="ARBA00005042"/>
    </source>
</evidence>
<dbReference type="GO" id="GO:0008444">
    <property type="term" value="F:CDP-diacylglycerol-glycerol-3-phosphate 3-phosphatidyltransferase activity"/>
    <property type="evidence" value="ECO:0007669"/>
    <property type="project" value="UniProtKB-UniRule"/>
</dbReference>
<evidence type="ECO:0000313" key="21">
    <source>
        <dbReference type="Proteomes" id="UP000005695"/>
    </source>
</evidence>
<gene>
    <name evidence="20" type="ORF">Dace_2154</name>
</gene>
<evidence type="ECO:0000256" key="6">
    <source>
        <dbReference type="ARBA" id="ARBA00014944"/>
    </source>
</evidence>
<dbReference type="GO" id="GO:0046474">
    <property type="term" value="P:glycerophospholipid biosynthetic process"/>
    <property type="evidence" value="ECO:0007669"/>
    <property type="project" value="TreeGrafter"/>
</dbReference>
<evidence type="ECO:0000256" key="8">
    <source>
        <dbReference type="ARBA" id="ARBA00022516"/>
    </source>
</evidence>
<dbReference type="RefSeq" id="WP_005998402.1">
    <property type="nucleotide sequence ID" value="NZ_AAEW02000003.1"/>
</dbReference>
<dbReference type="InterPro" id="IPR004570">
    <property type="entry name" value="Phosphatidylglycerol_P_synth"/>
</dbReference>
<feature type="transmembrane region" description="Helical" evidence="19">
    <location>
        <begin position="78"/>
        <end position="103"/>
    </location>
</feature>
<comment type="similarity">
    <text evidence="4 18">Belongs to the CDP-alcohol phosphatidyltransferase class-I family.</text>
</comment>
<keyword evidence="11 19" id="KW-1133">Transmembrane helix</keyword>
<dbReference type="EMBL" id="AAEW02000003">
    <property type="protein sequence ID" value="EAT16902.1"/>
    <property type="molecule type" value="Genomic_DNA"/>
</dbReference>
<evidence type="ECO:0000256" key="16">
    <source>
        <dbReference type="ARBA" id="ARBA00048586"/>
    </source>
</evidence>
<comment type="subcellular location">
    <subcellularLocation>
        <location evidence="2">Cell membrane</location>
        <topology evidence="2">Multi-pass membrane protein</topology>
    </subcellularLocation>
</comment>
<dbReference type="PANTHER" id="PTHR14269">
    <property type="entry name" value="CDP-DIACYLGLYCEROL--GLYCEROL-3-PHOSPHATE 3-PHOSPHATIDYLTRANSFERASE-RELATED"/>
    <property type="match status" value="1"/>
</dbReference>
<dbReference type="Proteomes" id="UP000005695">
    <property type="component" value="Unassembled WGS sequence"/>
</dbReference>
<evidence type="ECO:0000256" key="1">
    <source>
        <dbReference type="ARBA" id="ARBA00003973"/>
    </source>
</evidence>
<sequence length="198" mass="22341">MKLNTSSLNLPNMLTLGRIACVPVVMLLLLSDSRTMGFWAAVVFSIAAITDWLDGYLARKWQLVTVMGKFLDPLADKLIVMAALIMMIPLGRVPAWAVFLIIAREVTVTGLRSIASSEGIVIAASNLGKYKTIFQMVAIIALLLHYDYYWFFGLQWEIFHVDMQFVGSFFFYVSFIMAMWSGGDYLYKFYNVLAGTQD</sequence>
<dbReference type="AlphaFoldDB" id="Q1K2H9"/>
<comment type="pathway">
    <text evidence="3">Phospholipid metabolism; phosphatidylglycerol biosynthesis; phosphatidylglycerol from CDP-diacylglycerol: step 1/2.</text>
</comment>
<dbReference type="Pfam" id="PF01066">
    <property type="entry name" value="CDP-OH_P_transf"/>
    <property type="match status" value="1"/>
</dbReference>
<proteinExistence type="inferred from homology"/>
<evidence type="ECO:0000256" key="12">
    <source>
        <dbReference type="ARBA" id="ARBA00023098"/>
    </source>
</evidence>
<name>Q1K2H9_DESA6</name>
<feature type="transmembrane region" description="Helical" evidence="19">
    <location>
        <begin position="37"/>
        <end position="58"/>
    </location>
</feature>
<organism evidence="20 21">
    <name type="scientific">Desulfuromonas acetoxidans (strain DSM 684 / 11070)</name>
    <dbReference type="NCBI Taxonomy" id="281689"/>
    <lineage>
        <taxon>Bacteria</taxon>
        <taxon>Pseudomonadati</taxon>
        <taxon>Thermodesulfobacteriota</taxon>
        <taxon>Desulfuromonadia</taxon>
        <taxon>Desulfuromonadales</taxon>
        <taxon>Desulfuromonadaceae</taxon>
        <taxon>Desulfuromonas</taxon>
    </lineage>
</organism>
<dbReference type="PROSITE" id="PS00379">
    <property type="entry name" value="CDP_ALCOHOL_P_TRANSF"/>
    <property type="match status" value="1"/>
</dbReference>
<keyword evidence="21" id="KW-1185">Reference proteome</keyword>
<dbReference type="InterPro" id="IPR043130">
    <property type="entry name" value="CDP-OH_PTrfase_TM_dom"/>
</dbReference>
<reference evidence="20" key="1">
    <citation type="submission" date="2006-05" db="EMBL/GenBank/DDBJ databases">
        <title>Annotation of the draft genome assembly of Desulfuromonas acetoxidans DSM 684.</title>
        <authorList>
            <consortium name="US DOE Joint Genome Institute (JGI-ORNL)"/>
            <person name="Larimer F."/>
            <person name="Land M."/>
            <person name="Hauser L."/>
        </authorList>
    </citation>
    <scope>NUCLEOTIDE SEQUENCE [LARGE SCALE GENOMIC DNA]</scope>
    <source>
        <strain evidence="20">DSM 684</strain>
    </source>
</reference>
<feature type="transmembrane region" description="Helical" evidence="19">
    <location>
        <begin position="133"/>
        <end position="151"/>
    </location>
</feature>
<keyword evidence="13 19" id="KW-0472">Membrane</keyword>
<keyword evidence="7" id="KW-1003">Cell membrane</keyword>
<evidence type="ECO:0000256" key="17">
    <source>
        <dbReference type="NCBIfam" id="TIGR00560"/>
    </source>
</evidence>
<evidence type="ECO:0000313" key="20">
    <source>
        <dbReference type="EMBL" id="EAT16902.1"/>
    </source>
</evidence>
<dbReference type="OrthoDB" id="9796672at2"/>
<evidence type="ECO:0000256" key="7">
    <source>
        <dbReference type="ARBA" id="ARBA00022475"/>
    </source>
</evidence>
<comment type="catalytic activity">
    <reaction evidence="16">
        <text>a CDP-1,2-diacyl-sn-glycerol + sn-glycerol 3-phosphate = a 1,2-diacyl-sn-glycero-3-phospho-(1'-sn-glycero-3'-phosphate) + CMP + H(+)</text>
        <dbReference type="Rhea" id="RHEA:12593"/>
        <dbReference type="ChEBI" id="CHEBI:15378"/>
        <dbReference type="ChEBI" id="CHEBI:57597"/>
        <dbReference type="ChEBI" id="CHEBI:58332"/>
        <dbReference type="ChEBI" id="CHEBI:60110"/>
        <dbReference type="ChEBI" id="CHEBI:60377"/>
        <dbReference type="EC" id="2.7.8.5"/>
    </reaction>
</comment>
<accession>Q1K2H9</accession>
<evidence type="ECO:0000256" key="14">
    <source>
        <dbReference type="ARBA" id="ARBA00023209"/>
    </source>
</evidence>
<evidence type="ECO:0000256" key="10">
    <source>
        <dbReference type="ARBA" id="ARBA00022692"/>
    </source>
</evidence>
<evidence type="ECO:0000256" key="9">
    <source>
        <dbReference type="ARBA" id="ARBA00022679"/>
    </source>
</evidence>
<evidence type="ECO:0000256" key="2">
    <source>
        <dbReference type="ARBA" id="ARBA00004651"/>
    </source>
</evidence>
<keyword evidence="12" id="KW-0443">Lipid metabolism</keyword>
<dbReference type="Gene3D" id="1.20.120.1760">
    <property type="match status" value="1"/>
</dbReference>
<keyword evidence="8" id="KW-0444">Lipid biosynthesis</keyword>
<protein>
    <recommendedName>
        <fullName evidence="6 17">CDP-diacylglycerol--glycerol-3-phosphate 3-phosphatidyltransferase</fullName>
        <ecNumber evidence="5 17">2.7.8.5</ecNumber>
    </recommendedName>
</protein>
<dbReference type="NCBIfam" id="TIGR00560">
    <property type="entry name" value="pgsA"/>
    <property type="match status" value="1"/>
</dbReference>
<evidence type="ECO:0000256" key="13">
    <source>
        <dbReference type="ARBA" id="ARBA00023136"/>
    </source>
</evidence>
<keyword evidence="9 18" id="KW-0808">Transferase</keyword>
<comment type="caution">
    <text evidence="20">The sequence shown here is derived from an EMBL/GenBank/DDBJ whole genome shotgun (WGS) entry which is preliminary data.</text>
</comment>
<dbReference type="EC" id="2.7.8.5" evidence="5 17"/>
<keyword evidence="14" id="KW-0594">Phospholipid biosynthesis</keyword>
<evidence type="ECO:0000256" key="11">
    <source>
        <dbReference type="ARBA" id="ARBA00022989"/>
    </source>
</evidence>
<evidence type="ECO:0000256" key="18">
    <source>
        <dbReference type="RuleBase" id="RU003750"/>
    </source>
</evidence>
<dbReference type="FunFam" id="1.20.120.1760:FF:000004">
    <property type="entry name" value="CDP-diacylglycerol--glycerol-3-phosphate 3-phosphatidyltransferase"/>
    <property type="match status" value="1"/>
</dbReference>
<dbReference type="InterPro" id="IPR048254">
    <property type="entry name" value="CDP_ALCOHOL_P_TRANSF_CS"/>
</dbReference>
<keyword evidence="15" id="KW-1208">Phospholipid metabolism</keyword>